<dbReference type="Proteomes" id="UP000509470">
    <property type="component" value="Segment"/>
</dbReference>
<proteinExistence type="predicted"/>
<evidence type="ECO:0000313" key="3">
    <source>
        <dbReference type="Proteomes" id="UP000509470"/>
    </source>
</evidence>
<protein>
    <recommendedName>
        <fullName evidence="1">DUF4365 domain-containing protein</fullName>
    </recommendedName>
</protein>
<evidence type="ECO:0000259" key="1">
    <source>
        <dbReference type="Pfam" id="PF14280"/>
    </source>
</evidence>
<dbReference type="InterPro" id="IPR025375">
    <property type="entry name" value="DUF4365"/>
</dbReference>
<sequence length="176" mass="20452">MITENHRKESLSISYVQAIAGKAGLLIRINDANFDYGIDGRFSKVFVELNENQKNEITEIGYPLCFQLKASSNYVFKDEFITFTITTKAYNKFVTLNNNRSLRQILIAFCLPEDEKSWLNVSEDRLILNRACYWYDITDKERKPTDSKITLHIPRKNLLTAEELSNLVEKLQIGEF</sequence>
<dbReference type="EMBL" id="BX571876">
    <property type="protein sequence ID" value="CAE14720.1"/>
    <property type="molecule type" value="Genomic_DNA"/>
</dbReference>
<dbReference type="Pfam" id="PF14280">
    <property type="entry name" value="DUF4365"/>
    <property type="match status" value="1"/>
</dbReference>
<gene>
    <name evidence="2" type="ORF">LE1-0038</name>
</gene>
<keyword evidence="3" id="KW-1185">Reference proteome</keyword>
<reference evidence="3" key="1">
    <citation type="journal article" date="2000" name="J. Bacteriol.">
        <title>The LE1 bacteriophage replicates as a plasmid within Leptospira biflexa: construction of an L. biflexa-Escherichia coli shuttle vector.</title>
        <authorList>
            <person name="Saint Girons I."/>
            <person name="Bourhy P."/>
            <person name="Ottone C."/>
            <person name="Picardeau M."/>
            <person name="Yelton D."/>
            <person name="Hendrix R.W."/>
            <person name="Glaser P."/>
            <person name="Charon N."/>
        </authorList>
    </citation>
    <scope>NUCLEOTIDE SEQUENCE [LARGE SCALE GENOMIC DNA]</scope>
</reference>
<accession>Q6NE05</accession>
<feature type="domain" description="DUF4365" evidence="1">
    <location>
        <begin position="9"/>
        <end position="170"/>
    </location>
</feature>
<organism evidence="2 3">
    <name type="scientific">Leptospira phage LE1</name>
    <dbReference type="NCBI Taxonomy" id="137511"/>
    <lineage>
        <taxon>Viruses</taxon>
        <taxon>Duplodnaviria</taxon>
        <taxon>Heunggongvirae</taxon>
        <taxon>Uroviricota</taxon>
        <taxon>Caudoviricetes</taxon>
        <taxon>Saintgironsvirus</taxon>
        <taxon>Saintgironsvirus LE1</taxon>
    </lineage>
</organism>
<name>Q6NE05_9CAUD</name>
<evidence type="ECO:0000313" key="2">
    <source>
        <dbReference type="EMBL" id="CAE14720.1"/>
    </source>
</evidence>